<organism evidence="1 2">
    <name type="scientific">Trifolium pratense</name>
    <name type="common">Red clover</name>
    <dbReference type="NCBI Taxonomy" id="57577"/>
    <lineage>
        <taxon>Eukaryota</taxon>
        <taxon>Viridiplantae</taxon>
        <taxon>Streptophyta</taxon>
        <taxon>Embryophyta</taxon>
        <taxon>Tracheophyta</taxon>
        <taxon>Spermatophyta</taxon>
        <taxon>Magnoliopsida</taxon>
        <taxon>eudicotyledons</taxon>
        <taxon>Gunneridae</taxon>
        <taxon>Pentapetalae</taxon>
        <taxon>rosids</taxon>
        <taxon>fabids</taxon>
        <taxon>Fabales</taxon>
        <taxon>Fabaceae</taxon>
        <taxon>Papilionoideae</taxon>
        <taxon>50 kb inversion clade</taxon>
        <taxon>NPAAA clade</taxon>
        <taxon>Hologalegina</taxon>
        <taxon>IRL clade</taxon>
        <taxon>Trifolieae</taxon>
        <taxon>Trifolium</taxon>
    </lineage>
</organism>
<dbReference type="AlphaFoldDB" id="A0A2K3JS61"/>
<comment type="caution">
    <text evidence="1">The sequence shown here is derived from an EMBL/GenBank/DDBJ whole genome shotgun (WGS) entry which is preliminary data.</text>
</comment>
<gene>
    <name evidence="1" type="ORF">L195_g050097</name>
</gene>
<sequence>MPSRGQHYFSLSKDSIFALRFKNLVLQHSVLYG</sequence>
<accession>A0A2K3JS61</accession>
<evidence type="ECO:0000313" key="1">
    <source>
        <dbReference type="EMBL" id="PNX56856.1"/>
    </source>
</evidence>
<protein>
    <submittedName>
        <fullName evidence="1">Uncharacterized protein</fullName>
    </submittedName>
</protein>
<evidence type="ECO:0000313" key="2">
    <source>
        <dbReference type="Proteomes" id="UP000236291"/>
    </source>
</evidence>
<proteinExistence type="predicted"/>
<dbReference type="Proteomes" id="UP000236291">
    <property type="component" value="Unassembled WGS sequence"/>
</dbReference>
<dbReference type="EMBL" id="ASHM01075388">
    <property type="protein sequence ID" value="PNX56856.1"/>
    <property type="molecule type" value="Genomic_DNA"/>
</dbReference>
<reference evidence="1 2" key="2">
    <citation type="journal article" date="2017" name="Front. Plant Sci.">
        <title>Gene Classification and Mining of Molecular Markers Useful in Red Clover (Trifolium pratense) Breeding.</title>
        <authorList>
            <person name="Istvanek J."/>
            <person name="Dluhosova J."/>
            <person name="Dluhos P."/>
            <person name="Patkova L."/>
            <person name="Nedelnik J."/>
            <person name="Repkova J."/>
        </authorList>
    </citation>
    <scope>NUCLEOTIDE SEQUENCE [LARGE SCALE GENOMIC DNA]</scope>
    <source>
        <strain evidence="2">cv. Tatra</strain>
        <tissue evidence="1">Young leaves</tissue>
    </source>
</reference>
<name>A0A2K3JS61_TRIPR</name>
<reference evidence="1 2" key="1">
    <citation type="journal article" date="2014" name="Am. J. Bot.">
        <title>Genome assembly and annotation for red clover (Trifolium pratense; Fabaceae).</title>
        <authorList>
            <person name="Istvanek J."/>
            <person name="Jaros M."/>
            <person name="Krenek A."/>
            <person name="Repkova J."/>
        </authorList>
    </citation>
    <scope>NUCLEOTIDE SEQUENCE [LARGE SCALE GENOMIC DNA]</scope>
    <source>
        <strain evidence="2">cv. Tatra</strain>
        <tissue evidence="1">Young leaves</tissue>
    </source>
</reference>
<feature type="non-terminal residue" evidence="1">
    <location>
        <position position="33"/>
    </location>
</feature>